<evidence type="ECO:0000256" key="1">
    <source>
        <dbReference type="ARBA" id="ARBA00023002"/>
    </source>
</evidence>
<dbReference type="STRING" id="1287727.SAMN05443999_1278"/>
<dbReference type="Pfam" id="PF00296">
    <property type="entry name" value="Bac_luciferase"/>
    <property type="match status" value="1"/>
</dbReference>
<dbReference type="InterPro" id="IPR050766">
    <property type="entry name" value="Bact_Lucif_Oxidored"/>
</dbReference>
<dbReference type="GO" id="GO:0016705">
    <property type="term" value="F:oxidoreductase activity, acting on paired donors, with incorporation or reduction of molecular oxygen"/>
    <property type="evidence" value="ECO:0007669"/>
    <property type="project" value="InterPro"/>
</dbReference>
<accession>A0A1H7Y224</accession>
<dbReference type="Proteomes" id="UP000199582">
    <property type="component" value="Unassembled WGS sequence"/>
</dbReference>
<evidence type="ECO:0000256" key="2">
    <source>
        <dbReference type="ARBA" id="ARBA00023033"/>
    </source>
</evidence>
<keyword evidence="1" id="KW-0560">Oxidoreductase</keyword>
<organism evidence="4 5">
    <name type="scientific">Roseovarius azorensis</name>
    <dbReference type="NCBI Taxonomy" id="1287727"/>
    <lineage>
        <taxon>Bacteria</taxon>
        <taxon>Pseudomonadati</taxon>
        <taxon>Pseudomonadota</taxon>
        <taxon>Alphaproteobacteria</taxon>
        <taxon>Rhodobacterales</taxon>
        <taxon>Roseobacteraceae</taxon>
        <taxon>Roseovarius</taxon>
    </lineage>
</organism>
<dbReference type="GO" id="GO:0004497">
    <property type="term" value="F:monooxygenase activity"/>
    <property type="evidence" value="ECO:0007669"/>
    <property type="project" value="UniProtKB-KW"/>
</dbReference>
<dbReference type="EMBL" id="FOAG01000027">
    <property type="protein sequence ID" value="SEM39904.1"/>
    <property type="molecule type" value="Genomic_DNA"/>
</dbReference>
<name>A0A1H7Y224_9RHOB</name>
<gene>
    <name evidence="4" type="ORF">SAMN05443999_1278</name>
</gene>
<dbReference type="OrthoDB" id="9804736at2"/>
<dbReference type="GO" id="GO:0005829">
    <property type="term" value="C:cytosol"/>
    <property type="evidence" value="ECO:0007669"/>
    <property type="project" value="TreeGrafter"/>
</dbReference>
<dbReference type="SUPFAM" id="SSF51679">
    <property type="entry name" value="Bacterial luciferase-like"/>
    <property type="match status" value="1"/>
</dbReference>
<sequence>MDFNIHLSMDLYDKTYGGDRLYADMLEQAVLADKLGYRSVSVTEHHLLELGVMPAPLMAAVKIAAHTRNVDILTGVVVLPLHDMRTYAGEVVLADIFTEGRLVLGVGRGAFAYEMERLGIPMAESRERFDESLDVLKALLADEEVSWDGKYYKFKPLTVMPRPVRAGGPRMMMAVLRPEAIYHCAKRGFHIMTNPLTGDATHFKEQVDAFRRGKAELGEAGKDLTLAVSRAAFIATSDAHSRAKLEQAQDHYSRFDNVFTGPGIVDRGMARALPRKQTIDELARNLLIGSSAEMVDRLAPFAELGVDIVSLTINFGASQQEVLETIQCIAEEVMPHFTVSNSETALSA</sequence>
<dbReference type="PANTHER" id="PTHR30137">
    <property type="entry name" value="LUCIFERASE-LIKE MONOOXYGENASE"/>
    <property type="match status" value="1"/>
</dbReference>
<dbReference type="PANTHER" id="PTHR30137:SF8">
    <property type="entry name" value="BLR5498 PROTEIN"/>
    <property type="match status" value="1"/>
</dbReference>
<feature type="domain" description="Luciferase-like" evidence="3">
    <location>
        <begin position="20"/>
        <end position="307"/>
    </location>
</feature>
<dbReference type="InterPro" id="IPR036661">
    <property type="entry name" value="Luciferase-like_sf"/>
</dbReference>
<dbReference type="Gene3D" id="3.20.20.30">
    <property type="entry name" value="Luciferase-like domain"/>
    <property type="match status" value="1"/>
</dbReference>
<protein>
    <submittedName>
        <fullName evidence="4">Flavin-dependent oxidoreductase, luciferase family (Includes alkanesulfonate monooxygenase SsuD and methylene tetrahydromethanopterin reductase)</fullName>
    </submittedName>
</protein>
<dbReference type="RefSeq" id="WP_093039399.1">
    <property type="nucleotide sequence ID" value="NZ_FOAG01000027.1"/>
</dbReference>
<evidence type="ECO:0000259" key="3">
    <source>
        <dbReference type="Pfam" id="PF00296"/>
    </source>
</evidence>
<evidence type="ECO:0000313" key="4">
    <source>
        <dbReference type="EMBL" id="SEM39904.1"/>
    </source>
</evidence>
<dbReference type="AlphaFoldDB" id="A0A1H7Y224"/>
<keyword evidence="5" id="KW-1185">Reference proteome</keyword>
<reference evidence="4 5" key="1">
    <citation type="submission" date="2016-10" db="EMBL/GenBank/DDBJ databases">
        <authorList>
            <person name="de Groot N.N."/>
        </authorList>
    </citation>
    <scope>NUCLEOTIDE SEQUENCE [LARGE SCALE GENOMIC DNA]</scope>
    <source>
        <strain evidence="4 5">DSM 100674</strain>
    </source>
</reference>
<evidence type="ECO:0000313" key="5">
    <source>
        <dbReference type="Proteomes" id="UP000199582"/>
    </source>
</evidence>
<keyword evidence="2 4" id="KW-0503">Monooxygenase</keyword>
<proteinExistence type="predicted"/>
<dbReference type="InterPro" id="IPR011251">
    <property type="entry name" value="Luciferase-like_dom"/>
</dbReference>